<dbReference type="Proteomes" id="UP001300502">
    <property type="component" value="Unassembled WGS sequence"/>
</dbReference>
<keyword evidence="4" id="KW-1185">Reference proteome</keyword>
<feature type="region of interest" description="Disordered" evidence="1">
    <location>
        <begin position="201"/>
        <end position="282"/>
    </location>
</feature>
<sequence length="282" mass="32710">MSGKIPTEDVPDHPFLRRNVYWTPWPRLAKLIPNERVRVIGGVLTIMALSGVIFYTELQFRRPVRTLTPEWIEAERRKEFAKERESGPPFDYFSDLLAEQLLSWIPHLGQIQHRRCGHIVVRVMVVSEIVAATFIYVCGLRRAYRIILRGEKKLRNYLPLQTKSGAYYSLQRRFLRRVFKAIHSAIQYTQNWKRNRAVTSNYPDSRKETRLSQHHGQDGGSLSTKTSTSGWKTSQNDVRRGLQGGLTEEPNSNNSYVRLQVKREDTKAKARSDSDEPESRAL</sequence>
<reference evidence="3 4" key="1">
    <citation type="submission" date="2022-07" db="EMBL/GenBank/DDBJ databases">
        <title>Genome-wide signatures of adaptation to extreme environments.</title>
        <authorList>
            <person name="Cho C.H."/>
            <person name="Yoon H.S."/>
        </authorList>
    </citation>
    <scope>NUCLEOTIDE SEQUENCE [LARGE SCALE GENOMIC DNA]</scope>
    <source>
        <strain evidence="3 4">108.79 E11</strain>
    </source>
</reference>
<proteinExistence type="predicted"/>
<feature type="compositionally biased region" description="Basic and acidic residues" evidence="1">
    <location>
        <begin position="261"/>
        <end position="282"/>
    </location>
</feature>
<comment type="caution">
    <text evidence="3">The sequence shown here is derived from an EMBL/GenBank/DDBJ whole genome shotgun (WGS) entry which is preliminary data.</text>
</comment>
<feature type="transmembrane region" description="Helical" evidence="2">
    <location>
        <begin position="37"/>
        <end position="56"/>
    </location>
</feature>
<feature type="compositionally biased region" description="Low complexity" evidence="1">
    <location>
        <begin position="220"/>
        <end position="234"/>
    </location>
</feature>
<gene>
    <name evidence="3" type="ORF">GAYE_SCF03G2257</name>
</gene>
<feature type="compositionally biased region" description="Basic and acidic residues" evidence="1">
    <location>
        <begin position="204"/>
        <end position="217"/>
    </location>
</feature>
<keyword evidence="2" id="KW-0472">Membrane</keyword>
<evidence type="ECO:0000256" key="2">
    <source>
        <dbReference type="SAM" id="Phobius"/>
    </source>
</evidence>
<evidence type="ECO:0000256" key="1">
    <source>
        <dbReference type="SAM" id="MobiDB-lite"/>
    </source>
</evidence>
<evidence type="ECO:0008006" key="5">
    <source>
        <dbReference type="Google" id="ProtNLM"/>
    </source>
</evidence>
<accession>A0AAV9IAL0</accession>
<dbReference type="AlphaFoldDB" id="A0AAV9IAL0"/>
<dbReference type="EMBL" id="JANCYU010000023">
    <property type="protein sequence ID" value="KAK4524357.1"/>
    <property type="molecule type" value="Genomic_DNA"/>
</dbReference>
<evidence type="ECO:0000313" key="3">
    <source>
        <dbReference type="EMBL" id="KAK4524357.1"/>
    </source>
</evidence>
<feature type="transmembrane region" description="Helical" evidence="2">
    <location>
        <begin position="119"/>
        <end position="139"/>
    </location>
</feature>
<evidence type="ECO:0000313" key="4">
    <source>
        <dbReference type="Proteomes" id="UP001300502"/>
    </source>
</evidence>
<keyword evidence="2" id="KW-0812">Transmembrane</keyword>
<protein>
    <recommendedName>
        <fullName evidence="5">Transmembrane protein</fullName>
    </recommendedName>
</protein>
<organism evidence="3 4">
    <name type="scientific">Galdieria yellowstonensis</name>
    <dbReference type="NCBI Taxonomy" id="3028027"/>
    <lineage>
        <taxon>Eukaryota</taxon>
        <taxon>Rhodophyta</taxon>
        <taxon>Bangiophyceae</taxon>
        <taxon>Galdieriales</taxon>
        <taxon>Galdieriaceae</taxon>
        <taxon>Galdieria</taxon>
    </lineage>
</organism>
<name>A0AAV9IAL0_9RHOD</name>
<keyword evidence="2" id="KW-1133">Transmembrane helix</keyword>